<accession>A0ABR5VCR2</accession>
<reference evidence="2 3" key="1">
    <citation type="journal article" date="2016" name="Int. J. Syst. Evol. Microbiol.">
        <title>Resolving the Complexity of Human Skin Metagenomes Using Single-Molecule Sequencing.</title>
        <authorList>
            <consortium name="NISC Comparative Sequencing Program"/>
            <person name="Tsai Y.C."/>
            <person name="Conlan S."/>
            <person name="Deming C."/>
            <person name="Segre J.A."/>
            <person name="Kong H.H."/>
            <person name="Korlach J."/>
            <person name="Oh J."/>
        </authorList>
    </citation>
    <scope>NUCLEOTIDE SEQUENCE [LARGE SCALE GENOMIC DNA]</scope>
    <source>
        <strain evidence="2 3">1B08</strain>
    </source>
</reference>
<keyword evidence="3" id="KW-1185">Reference proteome</keyword>
<evidence type="ECO:0000313" key="2">
    <source>
        <dbReference type="EMBL" id="KXU19193.1"/>
    </source>
</evidence>
<evidence type="ECO:0000313" key="3">
    <source>
        <dbReference type="Proteomes" id="UP000070339"/>
    </source>
</evidence>
<comment type="caution">
    <text evidence="2">The sequence shown here is derived from an EMBL/GenBank/DDBJ whole genome shotgun (WGS) entry which is preliminary data.</text>
</comment>
<name>A0ABR5VCR2_9CORY</name>
<dbReference type="Proteomes" id="UP000070339">
    <property type="component" value="Unassembled WGS sequence"/>
</dbReference>
<sequence length="45" mass="4876">MRLSHGAEKDKCEPSGPNDEVPGCSAEYESGYGHGDGDAFAYRER</sequence>
<proteinExistence type="predicted"/>
<feature type="compositionally biased region" description="Basic and acidic residues" evidence="1">
    <location>
        <begin position="35"/>
        <end position="45"/>
    </location>
</feature>
<protein>
    <submittedName>
        <fullName evidence="2">Uncharacterized protein</fullName>
    </submittedName>
</protein>
<dbReference type="EMBL" id="LTEB01000009">
    <property type="protein sequence ID" value="KXU19193.1"/>
    <property type="molecule type" value="Genomic_DNA"/>
</dbReference>
<feature type="compositionally biased region" description="Basic and acidic residues" evidence="1">
    <location>
        <begin position="1"/>
        <end position="13"/>
    </location>
</feature>
<organism evidence="2 3">
    <name type="scientific">Corynebacterium simulans</name>
    <dbReference type="NCBI Taxonomy" id="146827"/>
    <lineage>
        <taxon>Bacteria</taxon>
        <taxon>Bacillati</taxon>
        <taxon>Actinomycetota</taxon>
        <taxon>Actinomycetes</taxon>
        <taxon>Mycobacteriales</taxon>
        <taxon>Corynebacteriaceae</taxon>
        <taxon>Corynebacterium</taxon>
    </lineage>
</organism>
<evidence type="ECO:0000256" key="1">
    <source>
        <dbReference type="SAM" id="MobiDB-lite"/>
    </source>
</evidence>
<feature type="region of interest" description="Disordered" evidence="1">
    <location>
        <begin position="1"/>
        <end position="45"/>
    </location>
</feature>
<gene>
    <name evidence="2" type="ORF">WM41_0015</name>
</gene>